<keyword evidence="1" id="KW-0399">Innate immunity</keyword>
<name>A0A2Y9SF47_PHYMC</name>
<dbReference type="GO" id="GO:0045087">
    <property type="term" value="P:innate immune response"/>
    <property type="evidence" value="ECO:0007669"/>
    <property type="project" value="UniProtKB-KW"/>
</dbReference>
<dbReference type="PANTHER" id="PTHR10271">
    <property type="entry name" value="INTERFERON-INDUCED PROTEIN WITH TETRATRICOPEPTIDE REPEATS"/>
    <property type="match status" value="1"/>
</dbReference>
<evidence type="ECO:0000256" key="7">
    <source>
        <dbReference type="SAM" id="MobiDB-lite"/>
    </source>
</evidence>
<dbReference type="GO" id="GO:0015629">
    <property type="term" value="C:actin cytoskeleton"/>
    <property type="evidence" value="ECO:0007669"/>
    <property type="project" value="Ensembl"/>
</dbReference>
<dbReference type="OrthoDB" id="9662443at2759"/>
<dbReference type="STRING" id="9755.ENSPCTP00005028709"/>
<dbReference type="GO" id="GO:0008266">
    <property type="term" value="F:poly(U) RNA binding"/>
    <property type="evidence" value="ECO:0007669"/>
    <property type="project" value="Ensembl"/>
</dbReference>
<dbReference type="Pfam" id="PF13181">
    <property type="entry name" value="TPR_8"/>
    <property type="match status" value="1"/>
</dbReference>
<dbReference type="SUPFAM" id="SSF48452">
    <property type="entry name" value="TPR-like"/>
    <property type="match status" value="1"/>
</dbReference>
<keyword evidence="2" id="KW-0677">Repeat</keyword>
<dbReference type="PANTHER" id="PTHR10271:SF28">
    <property type="entry name" value="INTERFERON-INDUCED PROTEIN WITH TETRATRICOPEPTIDE REPEATS 5"/>
    <property type="match status" value="1"/>
</dbReference>
<dbReference type="GO" id="GO:0043123">
    <property type="term" value="P:positive regulation of canonical NF-kappaB signal transduction"/>
    <property type="evidence" value="ECO:0007669"/>
    <property type="project" value="Ensembl"/>
</dbReference>
<evidence type="ECO:0000256" key="5">
    <source>
        <dbReference type="ARBA" id="ARBA00023118"/>
    </source>
</evidence>
<sequence length="276" mass="31434">MCDSLDVCREKQQAANPGKQMLFGTKDTIAKLTNEYIQGFPRAAARARARTSTAVISLVRAHTHTAAQSAQQPRAEERSGEDRRLPRRPQSPATMSEIPKDSLKAILLELECHFTWNLLKEDIDLFDVEDTIGQQLEFLTTKSRLTLYNLLAYVKHLKGQNKDALECLKQAEEIIQREHSDKEEVRSLVTWGNYAWVYYHMDQLKEAQKYIDKVGNVCKKSSSPSNYKLECPEIDCEKGWALLKFGGKYHQKAKAAFEKALEAEPGNTHTHYSSDN</sequence>
<dbReference type="Proteomes" id="UP000248484">
    <property type="component" value="Chromosome 20"/>
</dbReference>
<dbReference type="InterPro" id="IPR011990">
    <property type="entry name" value="TPR-like_helical_dom_sf"/>
</dbReference>
<accession>A0A2Y9SF47</accession>
<feature type="compositionally biased region" description="Basic and acidic residues" evidence="7">
    <location>
        <begin position="74"/>
        <end position="84"/>
    </location>
</feature>
<dbReference type="GO" id="GO:0008385">
    <property type="term" value="C:IkappaB kinase complex"/>
    <property type="evidence" value="ECO:0007669"/>
    <property type="project" value="Ensembl"/>
</dbReference>
<feature type="region of interest" description="Disordered" evidence="7">
    <location>
        <begin position="64"/>
        <end position="96"/>
    </location>
</feature>
<dbReference type="GO" id="GO:0045177">
    <property type="term" value="C:apical part of cell"/>
    <property type="evidence" value="ECO:0007669"/>
    <property type="project" value="Ensembl"/>
</dbReference>
<protein>
    <submittedName>
        <fullName evidence="9">Interferon-induced protein with tetratricopeptide repeats 5</fullName>
    </submittedName>
</protein>
<keyword evidence="8" id="KW-1185">Reference proteome</keyword>
<dbReference type="FunCoup" id="A0A2Y9SF47">
    <property type="interactions" value="575"/>
</dbReference>
<dbReference type="GO" id="GO:0045071">
    <property type="term" value="P:negative regulation of viral genome replication"/>
    <property type="evidence" value="ECO:0007669"/>
    <property type="project" value="Ensembl"/>
</dbReference>
<evidence type="ECO:0000313" key="9">
    <source>
        <dbReference type="RefSeq" id="XP_023976993.2"/>
    </source>
</evidence>
<evidence type="ECO:0000256" key="3">
    <source>
        <dbReference type="ARBA" id="ARBA00022803"/>
    </source>
</evidence>
<dbReference type="GO" id="GO:0032587">
    <property type="term" value="C:ruffle membrane"/>
    <property type="evidence" value="ECO:0007669"/>
    <property type="project" value="Ensembl"/>
</dbReference>
<dbReference type="GeneID" id="102983415"/>
<organism evidence="8 9">
    <name type="scientific">Physeter macrocephalus</name>
    <name type="common">Sperm whale</name>
    <name type="synonym">Physeter catodon</name>
    <dbReference type="NCBI Taxonomy" id="9755"/>
    <lineage>
        <taxon>Eukaryota</taxon>
        <taxon>Metazoa</taxon>
        <taxon>Chordata</taxon>
        <taxon>Craniata</taxon>
        <taxon>Vertebrata</taxon>
        <taxon>Euteleostomi</taxon>
        <taxon>Mammalia</taxon>
        <taxon>Eutheria</taxon>
        <taxon>Laurasiatheria</taxon>
        <taxon>Artiodactyla</taxon>
        <taxon>Whippomorpha</taxon>
        <taxon>Cetacea</taxon>
        <taxon>Odontoceti</taxon>
        <taxon>Physeteridae</taxon>
        <taxon>Physeter</taxon>
    </lineage>
</organism>
<dbReference type="InterPro" id="IPR019734">
    <property type="entry name" value="TPR_rpt"/>
</dbReference>
<dbReference type="RefSeq" id="XP_023976993.2">
    <property type="nucleotide sequence ID" value="XM_024121225.3"/>
</dbReference>
<evidence type="ECO:0000256" key="4">
    <source>
        <dbReference type="ARBA" id="ARBA00022859"/>
    </source>
</evidence>
<dbReference type="Gene3D" id="1.25.40.10">
    <property type="entry name" value="Tetratricopeptide repeat domain"/>
    <property type="match status" value="2"/>
</dbReference>
<dbReference type="FunFam" id="1.25.40.10:FF:000036">
    <property type="entry name" value="interferon-induced protein with tetratricopeptide repeats 5"/>
    <property type="match status" value="1"/>
</dbReference>
<evidence type="ECO:0000256" key="1">
    <source>
        <dbReference type="ARBA" id="ARBA00022588"/>
    </source>
</evidence>
<keyword evidence="3" id="KW-0802">TPR repeat</keyword>
<dbReference type="GO" id="GO:0000339">
    <property type="term" value="F:RNA cap binding"/>
    <property type="evidence" value="ECO:0007669"/>
    <property type="project" value="Ensembl"/>
</dbReference>
<dbReference type="GO" id="GO:0000049">
    <property type="term" value="F:tRNA binding"/>
    <property type="evidence" value="ECO:0007669"/>
    <property type="project" value="Ensembl"/>
</dbReference>
<gene>
    <name evidence="9" type="primary">LOC102983415</name>
</gene>
<keyword evidence="5" id="KW-0051">Antiviral defense</keyword>
<comment type="similarity">
    <text evidence="6">Belongs to the IFIT family.</text>
</comment>
<proteinExistence type="inferred from homology"/>
<dbReference type="Pfam" id="PF13424">
    <property type="entry name" value="TPR_12"/>
    <property type="match status" value="1"/>
</dbReference>
<evidence type="ECO:0000256" key="6">
    <source>
        <dbReference type="ARBA" id="ARBA00038336"/>
    </source>
</evidence>
<dbReference type="GO" id="GO:0051607">
    <property type="term" value="P:defense response to virus"/>
    <property type="evidence" value="ECO:0007669"/>
    <property type="project" value="UniProtKB-KW"/>
</dbReference>
<keyword evidence="4" id="KW-0391">Immunity</keyword>
<reference evidence="9" key="1">
    <citation type="submission" date="2025-08" db="UniProtKB">
        <authorList>
            <consortium name="RefSeq"/>
        </authorList>
    </citation>
    <scope>IDENTIFICATION</scope>
    <source>
        <tissue evidence="9">Muscle</tissue>
    </source>
</reference>
<dbReference type="InParanoid" id="A0A2Y9SF47"/>
<evidence type="ECO:0000313" key="8">
    <source>
        <dbReference type="Proteomes" id="UP000248484"/>
    </source>
</evidence>
<dbReference type="GO" id="GO:0003690">
    <property type="term" value="F:double-stranded DNA binding"/>
    <property type="evidence" value="ECO:0007669"/>
    <property type="project" value="Ensembl"/>
</dbReference>
<dbReference type="KEGG" id="pcad:102983415"/>
<evidence type="ECO:0000256" key="2">
    <source>
        <dbReference type="ARBA" id="ARBA00022737"/>
    </source>
</evidence>
<dbReference type="AlphaFoldDB" id="A0A2Y9SF47"/>